<evidence type="ECO:0000313" key="1">
    <source>
        <dbReference type="EMBL" id="MBB4652986.1"/>
    </source>
</evidence>
<dbReference type="Proteomes" id="UP000539538">
    <property type="component" value="Unassembled WGS sequence"/>
</dbReference>
<protein>
    <submittedName>
        <fullName evidence="1">Uncharacterized protein</fullName>
    </submittedName>
</protein>
<keyword evidence="2" id="KW-1185">Reference proteome</keyword>
<comment type="caution">
    <text evidence="1">The sequence shown here is derived from an EMBL/GenBank/DDBJ whole genome shotgun (WGS) entry which is preliminary data.</text>
</comment>
<sequence length="266" mass="30255">MSEKARFSSEAELCATFISQLPEGWTAYPETAGFDILLARDVDGVQIGIEAKLALNAKVIEQVMPHDSWWHADGEHPEYRAVLVPWGCSGGLAAVCKFLDITIIEMASKALYQSWHPMVRRKMSPDLPKVGDHWYQDRKWRDWCPAKRCALPDYIPDVTAGASAPVQLSGWKVKAIKLIILLDRRGYVTRADFKHLEVDPGRWIYSGRWLAHGAVKGQFVRCEYTPDFRAQHPVNFDQIAADFEKWSPQAIRADHVPAPEKQERML</sequence>
<dbReference type="EMBL" id="JACHOT010000009">
    <property type="protein sequence ID" value="MBB4652986.1"/>
    <property type="molecule type" value="Genomic_DNA"/>
</dbReference>
<dbReference type="RefSeq" id="WP_183264387.1">
    <property type="nucleotide sequence ID" value="NZ_BAAAVZ010000026.1"/>
</dbReference>
<evidence type="ECO:0000313" key="2">
    <source>
        <dbReference type="Proteomes" id="UP000539538"/>
    </source>
</evidence>
<gene>
    <name evidence="1" type="ORF">GGQ99_004770</name>
</gene>
<name>A0ABR6L8N5_9HYPH</name>
<accession>A0ABR6L8N5</accession>
<proteinExistence type="predicted"/>
<organism evidence="1 2">
    <name type="scientific">Aminobacter niigataensis</name>
    <dbReference type="NCBI Taxonomy" id="83265"/>
    <lineage>
        <taxon>Bacteria</taxon>
        <taxon>Pseudomonadati</taxon>
        <taxon>Pseudomonadota</taxon>
        <taxon>Alphaproteobacteria</taxon>
        <taxon>Hyphomicrobiales</taxon>
        <taxon>Phyllobacteriaceae</taxon>
        <taxon>Aminobacter</taxon>
    </lineage>
</organism>
<reference evidence="1 2" key="1">
    <citation type="submission" date="2020-08" db="EMBL/GenBank/DDBJ databases">
        <title>Genomic Encyclopedia of Type Strains, Phase IV (KMG-IV): sequencing the most valuable type-strain genomes for metagenomic binning, comparative biology and taxonomic classification.</title>
        <authorList>
            <person name="Goeker M."/>
        </authorList>
    </citation>
    <scope>NUCLEOTIDE SEQUENCE [LARGE SCALE GENOMIC DNA]</scope>
    <source>
        <strain evidence="1 2">DSM 7050</strain>
    </source>
</reference>